<feature type="compositionally biased region" description="Gly residues" evidence="1">
    <location>
        <begin position="19"/>
        <end position="29"/>
    </location>
</feature>
<accession>A0ABW7HY44</accession>
<evidence type="ECO:0000313" key="3">
    <source>
        <dbReference type="Proteomes" id="UP001607069"/>
    </source>
</evidence>
<keyword evidence="3" id="KW-1185">Reference proteome</keyword>
<protein>
    <submittedName>
        <fullName evidence="2">Uncharacterized protein</fullName>
    </submittedName>
</protein>
<proteinExistence type="predicted"/>
<sequence length="171" mass="18104">MSIEDQRPTSTRLNELAHPGGGGGQGPGGDLAHSETQKKKAADYIRQQLGPDTNKARVIAEDDSVDAVGGSSATICTTGKLNGWEVARGLSHRLNKWERNSKRLQGRLDAELTGLEQTNTLFGNNETDTKASFNGISPLYRSALSDYAPGAGSSPSPNPDRPAAKSPIADF</sequence>
<feature type="region of interest" description="Disordered" evidence="1">
    <location>
        <begin position="144"/>
        <end position="171"/>
    </location>
</feature>
<dbReference type="EMBL" id="JBIHMK010000098">
    <property type="protein sequence ID" value="MFH0250790.1"/>
    <property type="molecule type" value="Genomic_DNA"/>
</dbReference>
<evidence type="ECO:0000313" key="2">
    <source>
        <dbReference type="EMBL" id="MFH0250790.1"/>
    </source>
</evidence>
<name>A0ABW7HY44_9ACTN</name>
<comment type="caution">
    <text evidence="2">The sequence shown here is derived from an EMBL/GenBank/DDBJ whole genome shotgun (WGS) entry which is preliminary data.</text>
</comment>
<reference evidence="2 3" key="1">
    <citation type="submission" date="2024-10" db="EMBL/GenBank/DDBJ databases">
        <authorList>
            <person name="Cho J.-C."/>
        </authorList>
    </citation>
    <scope>NUCLEOTIDE SEQUENCE [LARGE SCALE GENOMIC DNA]</scope>
    <source>
        <strain evidence="2 3">KCTC29696</strain>
    </source>
</reference>
<dbReference type="Proteomes" id="UP001607069">
    <property type="component" value="Unassembled WGS sequence"/>
</dbReference>
<dbReference type="RefSeq" id="WP_279952001.1">
    <property type="nucleotide sequence ID" value="NZ_BAABEN010000020.1"/>
</dbReference>
<feature type="region of interest" description="Disordered" evidence="1">
    <location>
        <begin position="1"/>
        <end position="43"/>
    </location>
</feature>
<gene>
    <name evidence="2" type="ORF">ACG5V6_21570</name>
</gene>
<feature type="compositionally biased region" description="Basic and acidic residues" evidence="1">
    <location>
        <begin position="32"/>
        <end position="43"/>
    </location>
</feature>
<organism evidence="2 3">
    <name type="scientific">Streptomyces chitinivorans</name>
    <dbReference type="NCBI Taxonomy" id="1257027"/>
    <lineage>
        <taxon>Bacteria</taxon>
        <taxon>Bacillati</taxon>
        <taxon>Actinomycetota</taxon>
        <taxon>Actinomycetes</taxon>
        <taxon>Kitasatosporales</taxon>
        <taxon>Streptomycetaceae</taxon>
        <taxon>Streptomyces</taxon>
    </lineage>
</organism>
<evidence type="ECO:0000256" key="1">
    <source>
        <dbReference type="SAM" id="MobiDB-lite"/>
    </source>
</evidence>